<evidence type="ECO:0000313" key="9">
    <source>
        <dbReference type="EMBL" id="CAL8128303.1"/>
    </source>
</evidence>
<dbReference type="EMBL" id="CAXLJM020000075">
    <property type="protein sequence ID" value="CAL8128303.1"/>
    <property type="molecule type" value="Genomic_DNA"/>
</dbReference>
<comment type="subcellular location">
    <subcellularLocation>
        <location evidence="1">Cell membrane</location>
        <topology evidence="1">Multi-pass membrane protein</topology>
    </subcellularLocation>
</comment>
<feature type="transmembrane region" description="Helical" evidence="8">
    <location>
        <begin position="319"/>
        <end position="339"/>
    </location>
</feature>
<dbReference type="Pfam" id="PF06151">
    <property type="entry name" value="Trehalose_recp"/>
    <property type="match status" value="1"/>
</dbReference>
<evidence type="ECO:0000256" key="4">
    <source>
        <dbReference type="ARBA" id="ARBA00022692"/>
    </source>
</evidence>
<sequence>MDLMRTAARTLLDPNSDMLAKLSTAHLAMFHFQIFLTYVYFMATSIRLIAVLKEWNQVVIYLINICNPKHQALARMLMRELITPIILFTVGIIESVFYDVNFFDRGHFSGKPLLEKYFYKSSQFLSNYIPYHPIFAVLFITLEKSGILAWSYGDIFLIFLCRLCTKQLHELDQYLREKVEGAVVCSDDGKFDWERIRVLFIRASNSLQKVANYVAPLAFLCYSYNTFELIVDVFYVLSGNIPLDSLAGTYLSILQLTLRISLVTYHVADMHHSFRSVADVLTECPSSFYDLSAQRLEKFLDTKQFGVHLCGTILITRKFFISIISFIFTTEIILLQSLAVKTSNGNSG</sequence>
<dbReference type="InterPro" id="IPR009318">
    <property type="entry name" value="Gustatory_rcpt"/>
</dbReference>
<comment type="similarity">
    <text evidence="2">Belongs to the insect chemoreceptor superfamily. Gustatory receptor (GR) family. Gr5a subfamily.</text>
</comment>
<feature type="transmembrane region" description="Helical" evidence="8">
    <location>
        <begin position="81"/>
        <end position="103"/>
    </location>
</feature>
<gene>
    <name evidence="9" type="ORF">ODALV1_LOCUS22172</name>
</gene>
<accession>A0ABP1RHA9</accession>
<evidence type="ECO:0000256" key="2">
    <source>
        <dbReference type="ARBA" id="ARBA00005327"/>
    </source>
</evidence>
<evidence type="ECO:0000256" key="6">
    <source>
        <dbReference type="ARBA" id="ARBA00023136"/>
    </source>
</evidence>
<keyword evidence="5 8" id="KW-1133">Transmembrane helix</keyword>
<dbReference type="Proteomes" id="UP001642540">
    <property type="component" value="Unassembled WGS sequence"/>
</dbReference>
<evidence type="ECO:0000313" key="10">
    <source>
        <dbReference type="Proteomes" id="UP001642540"/>
    </source>
</evidence>
<organism evidence="9 10">
    <name type="scientific">Orchesella dallaii</name>
    <dbReference type="NCBI Taxonomy" id="48710"/>
    <lineage>
        <taxon>Eukaryota</taxon>
        <taxon>Metazoa</taxon>
        <taxon>Ecdysozoa</taxon>
        <taxon>Arthropoda</taxon>
        <taxon>Hexapoda</taxon>
        <taxon>Collembola</taxon>
        <taxon>Entomobryomorpha</taxon>
        <taxon>Entomobryoidea</taxon>
        <taxon>Orchesellidae</taxon>
        <taxon>Orchesellinae</taxon>
        <taxon>Orchesella</taxon>
    </lineage>
</organism>
<feature type="transmembrane region" description="Helical" evidence="8">
    <location>
        <begin position="27"/>
        <end position="50"/>
    </location>
</feature>
<protein>
    <recommendedName>
        <fullName evidence="11">Gustatory receptor</fullName>
    </recommendedName>
</protein>
<evidence type="ECO:0008006" key="11">
    <source>
        <dbReference type="Google" id="ProtNLM"/>
    </source>
</evidence>
<name>A0ABP1RHA9_9HEXA</name>
<feature type="transmembrane region" description="Helical" evidence="8">
    <location>
        <begin position="124"/>
        <end position="141"/>
    </location>
</feature>
<dbReference type="PANTHER" id="PTHR21421:SF29">
    <property type="entry name" value="GUSTATORY RECEPTOR 5A FOR TREHALOSE-RELATED"/>
    <property type="match status" value="1"/>
</dbReference>
<evidence type="ECO:0000256" key="3">
    <source>
        <dbReference type="ARBA" id="ARBA00022475"/>
    </source>
</evidence>
<keyword evidence="4 8" id="KW-0812">Transmembrane</keyword>
<evidence type="ECO:0000256" key="7">
    <source>
        <dbReference type="ARBA" id="ARBA00023170"/>
    </source>
</evidence>
<evidence type="ECO:0000256" key="1">
    <source>
        <dbReference type="ARBA" id="ARBA00004651"/>
    </source>
</evidence>
<keyword evidence="3" id="KW-1003">Cell membrane</keyword>
<proteinExistence type="inferred from homology"/>
<keyword evidence="7" id="KW-0675">Receptor</keyword>
<evidence type="ECO:0000256" key="5">
    <source>
        <dbReference type="ARBA" id="ARBA00022989"/>
    </source>
</evidence>
<keyword evidence="6 8" id="KW-0472">Membrane</keyword>
<comment type="caution">
    <text evidence="9">The sequence shown here is derived from an EMBL/GenBank/DDBJ whole genome shotgun (WGS) entry which is preliminary data.</text>
</comment>
<reference evidence="9 10" key="1">
    <citation type="submission" date="2024-08" db="EMBL/GenBank/DDBJ databases">
        <authorList>
            <person name="Cucini C."/>
            <person name="Frati F."/>
        </authorList>
    </citation>
    <scope>NUCLEOTIDE SEQUENCE [LARGE SCALE GENOMIC DNA]</scope>
</reference>
<keyword evidence="10" id="KW-1185">Reference proteome</keyword>
<evidence type="ECO:0000256" key="8">
    <source>
        <dbReference type="SAM" id="Phobius"/>
    </source>
</evidence>
<dbReference type="PANTHER" id="PTHR21421">
    <property type="entry name" value="GUSTATORY RECEPTOR"/>
    <property type="match status" value="1"/>
</dbReference>